<feature type="compositionally biased region" description="Polar residues" evidence="1">
    <location>
        <begin position="431"/>
        <end position="445"/>
    </location>
</feature>
<name>A0AAD8YLM9_9STRA</name>
<keyword evidence="3" id="KW-1185">Reference proteome</keyword>
<feature type="region of interest" description="Disordered" evidence="1">
    <location>
        <begin position="246"/>
        <end position="486"/>
    </location>
</feature>
<feature type="compositionally biased region" description="Basic and acidic residues" evidence="1">
    <location>
        <begin position="132"/>
        <end position="146"/>
    </location>
</feature>
<feature type="compositionally biased region" description="Basic and acidic residues" evidence="1">
    <location>
        <begin position="246"/>
        <end position="258"/>
    </location>
</feature>
<feature type="compositionally biased region" description="Low complexity" evidence="1">
    <location>
        <begin position="379"/>
        <end position="389"/>
    </location>
</feature>
<dbReference type="Proteomes" id="UP001224775">
    <property type="component" value="Unassembled WGS sequence"/>
</dbReference>
<feature type="region of interest" description="Disordered" evidence="1">
    <location>
        <begin position="132"/>
        <end position="163"/>
    </location>
</feature>
<evidence type="ECO:0000313" key="3">
    <source>
        <dbReference type="Proteomes" id="UP001224775"/>
    </source>
</evidence>
<dbReference type="EMBL" id="JATAAI010000001">
    <property type="protein sequence ID" value="KAK1748658.1"/>
    <property type="molecule type" value="Genomic_DNA"/>
</dbReference>
<reference evidence="2" key="1">
    <citation type="submission" date="2023-06" db="EMBL/GenBank/DDBJ databases">
        <title>Survivors Of The Sea: Transcriptome response of Skeletonema marinoi to long-term dormancy.</title>
        <authorList>
            <person name="Pinder M.I.M."/>
            <person name="Kourtchenko O."/>
            <person name="Robertson E.K."/>
            <person name="Larsson T."/>
            <person name="Maumus F."/>
            <person name="Osuna-Cruz C.M."/>
            <person name="Vancaester E."/>
            <person name="Stenow R."/>
            <person name="Vandepoele K."/>
            <person name="Ploug H."/>
            <person name="Bruchert V."/>
            <person name="Godhe A."/>
            <person name="Topel M."/>
        </authorList>
    </citation>
    <scope>NUCLEOTIDE SEQUENCE</scope>
    <source>
        <strain evidence="2">R05AC</strain>
    </source>
</reference>
<accession>A0AAD8YLM9</accession>
<feature type="compositionally biased region" description="Basic and acidic residues" evidence="1">
    <location>
        <begin position="451"/>
        <end position="486"/>
    </location>
</feature>
<gene>
    <name evidence="2" type="ORF">QTG54_000597</name>
</gene>
<evidence type="ECO:0000256" key="1">
    <source>
        <dbReference type="SAM" id="MobiDB-lite"/>
    </source>
</evidence>
<dbReference type="AlphaFoldDB" id="A0AAD8YLM9"/>
<feature type="compositionally biased region" description="Basic and acidic residues" evidence="1">
    <location>
        <begin position="320"/>
        <end position="339"/>
    </location>
</feature>
<feature type="compositionally biased region" description="Polar residues" evidence="1">
    <location>
        <begin position="909"/>
        <end position="920"/>
    </location>
</feature>
<feature type="compositionally biased region" description="Polar residues" evidence="1">
    <location>
        <begin position="390"/>
        <end position="402"/>
    </location>
</feature>
<evidence type="ECO:0000313" key="2">
    <source>
        <dbReference type="EMBL" id="KAK1748658.1"/>
    </source>
</evidence>
<feature type="region of interest" description="Disordered" evidence="1">
    <location>
        <begin position="901"/>
        <end position="920"/>
    </location>
</feature>
<comment type="caution">
    <text evidence="2">The sequence shown here is derived from an EMBL/GenBank/DDBJ whole genome shotgun (WGS) entry which is preliminary data.</text>
</comment>
<sequence>MVRSAHREKLIKQYPSLINGDPNFRTSGHVHLGRRIICRNPNNISISGLTNATRRNGVRGTIIGFLSESDVDKLGNAAFVATKTSQYSKEGEPSRLFHIVLDEKDKDNDTVVVDLEEWEIDDYCEWIAVDEGGTKNEGENQKRDNSASRVHAQPKSNDQKGTKTTEFEMLNNLALEAAASVSNTTTVVGTAIANIDDGKATLAEAAAAGCTKCRKELDTGKKAPGPHVKNCPRKGLWKSEEKLGKGEGEVGDAAKDEALPDGAKSISPAPTSESSPAKVEKDEDMVETQIDVSEKKKPAQRTFPAPPTLEEAAAAGCKKCRLEFETGEKTRKTHNDNCPRKWKSAGKPPLGIPAPTAGRKKRVQSPARSSQSMEEDESAVAALVTAATANTRRSSKSNTDAQSSKKKIDSNSSGKSAGKLGNSDKHRDNTEAQSSKNKIDSSNSGGQLGNSDKRVKSRKPTDTQRSKKKIDSSRRGNVENNEGRLNQDHARALASAPCPSFNDILKSALASYSSNVQTKNTNNPPPPVPPPFLSHEENCTIRTALAFAMAKARNKGKCSNNTSVPRGNTSKAAENVVVKISADRLGGAMQTNGLGSHGHSPLVGGLLALPPRDCPPIGQMNLSASNAKIVLDRELKHVRDVMNLAVSALLPLYKSSTLQMKSADRPGVDGQRQCTVYDYESAAKPSSRQGSHFQLPPSERHLASLDGLCRHLIGRLSSIVNDKALRRKLANESSTMMPKGASQGDHMEFSINEEEIVYEEDANTDIVRDAVAQLQMDFMIDSFRHSSDPVQQIHQVLASCHVLHRLLLLDENCTTIGSDCVAMACTILTDLHNDKFIGSRNDGGLNQLRRLEGFEEQDGKEKHQVVPSRWSYTASSYNTNREERRKQAVYAISQRCNSNGPPLTGMKRSANQSQDESSGYQTMQLPRLGDVLAVNLLRLLEGASAIRLHFHRRYVGQNNGYVASTVATSAAAAEVLQEIRSKADHDLLMPIHINDAASVYYHETLHSQERRAGKVDHLRPGAKMMLRIHLFGLIQKLSMYEQG</sequence>
<organism evidence="2 3">
    <name type="scientific">Skeletonema marinoi</name>
    <dbReference type="NCBI Taxonomy" id="267567"/>
    <lineage>
        <taxon>Eukaryota</taxon>
        <taxon>Sar</taxon>
        <taxon>Stramenopiles</taxon>
        <taxon>Ochrophyta</taxon>
        <taxon>Bacillariophyta</taxon>
        <taxon>Coscinodiscophyceae</taxon>
        <taxon>Thalassiosirophycidae</taxon>
        <taxon>Thalassiosirales</taxon>
        <taxon>Skeletonemataceae</taxon>
        <taxon>Skeletonema</taxon>
        <taxon>Skeletonema marinoi-dohrnii complex</taxon>
    </lineage>
</organism>
<protein>
    <submittedName>
        <fullName evidence="2">Uncharacterized protein</fullName>
    </submittedName>
</protein>
<proteinExistence type="predicted"/>